<dbReference type="AlphaFoldDB" id="A0A645HUV5"/>
<evidence type="ECO:0000313" key="1">
    <source>
        <dbReference type="EMBL" id="MPN42835.1"/>
    </source>
</evidence>
<protein>
    <submittedName>
        <fullName evidence="1">Uncharacterized protein</fullName>
    </submittedName>
</protein>
<gene>
    <name evidence="1" type="ORF">SDC9_190393</name>
</gene>
<sequence>MAGFISLKAGNHCAEFFDARLALFAFLFNTLFCGKCVLAPFGEHMAISDACLRLRNEPHEPVLLRVHCGIQRLELLLQCDAGGQKRGFSTFRKFFFLVHLPHGLLNLDQPLMRAVILVEKEVDLQVFDFVPQAQISPRGRALLLQRSKPVGKFL</sequence>
<proteinExistence type="predicted"/>
<dbReference type="EMBL" id="VSSQ01100835">
    <property type="protein sequence ID" value="MPN42835.1"/>
    <property type="molecule type" value="Genomic_DNA"/>
</dbReference>
<accession>A0A645HUV5</accession>
<name>A0A645HUV5_9ZZZZ</name>
<organism evidence="1">
    <name type="scientific">bioreactor metagenome</name>
    <dbReference type="NCBI Taxonomy" id="1076179"/>
    <lineage>
        <taxon>unclassified sequences</taxon>
        <taxon>metagenomes</taxon>
        <taxon>ecological metagenomes</taxon>
    </lineage>
</organism>
<comment type="caution">
    <text evidence="1">The sequence shown here is derived from an EMBL/GenBank/DDBJ whole genome shotgun (WGS) entry which is preliminary data.</text>
</comment>
<reference evidence="1" key="1">
    <citation type="submission" date="2019-08" db="EMBL/GenBank/DDBJ databases">
        <authorList>
            <person name="Kucharzyk K."/>
            <person name="Murdoch R.W."/>
            <person name="Higgins S."/>
            <person name="Loffler F."/>
        </authorList>
    </citation>
    <scope>NUCLEOTIDE SEQUENCE</scope>
</reference>